<proteinExistence type="inferred from homology"/>
<comment type="similarity">
    <text evidence="2">Belongs to the IFT46 family.</text>
</comment>
<dbReference type="Proteomes" id="UP000785171">
    <property type="component" value="Unassembled WGS sequence"/>
</dbReference>
<evidence type="ECO:0000256" key="2">
    <source>
        <dbReference type="ARBA" id="ARBA00007700"/>
    </source>
</evidence>
<accession>A0A3R7JZ66</accession>
<sequence length="229" mass="26424">MMMMEISLANKDHEMVELLWVNLLTDAFTPEDIEIETRLEPFLPEFIPSVGLPFDGIQIPRPDGKGDNVGVEVLREPSGQTNVAELELLMQVSMINQNKLRSKHGVVRSIERAAHRPQEIDQWITSVEKVQHTKPMAQVNYKQSMPPLARLMEYWPEEFEDFLASRGRAIPALSELDVNFKELVKLVCVMLDIPVYQDNYTQSLHVLFSLYLEIEAYERDAQRQQGSQR</sequence>
<dbReference type="AlphaFoldDB" id="A0A3R7JZ66"/>
<dbReference type="EMBL" id="JPWV03000129">
    <property type="protein sequence ID" value="KAG2523820.1"/>
    <property type="molecule type" value="Genomic_DNA"/>
</dbReference>
<dbReference type="EMBL" id="MBDN02000331">
    <property type="protein sequence ID" value="RLN76281.1"/>
    <property type="molecule type" value="Genomic_DNA"/>
</dbReference>
<evidence type="ECO:0000313" key="11">
    <source>
        <dbReference type="Proteomes" id="UP000285624"/>
    </source>
</evidence>
<evidence type="ECO:0000313" key="8">
    <source>
        <dbReference type="EMBL" id="KAG2523820.1"/>
    </source>
</evidence>
<keyword evidence="3" id="KW-0963">Cytoplasm</keyword>
<keyword evidence="5" id="KW-0206">Cytoskeleton</keyword>
<comment type="caution">
    <text evidence="9">The sequence shown here is derived from an EMBL/GenBank/DDBJ whole genome shotgun (WGS) entry which is preliminary data.</text>
</comment>
<reference evidence="7" key="1">
    <citation type="journal article" date="2015" name="Genom Data">
        <title>Genome sequences of six Phytophthora species associated with forests in New Zealand.</title>
        <authorList>
            <person name="Studholme D.J."/>
            <person name="McDougal R.L."/>
            <person name="Sambles C."/>
            <person name="Hansen E."/>
            <person name="Hardy G."/>
            <person name="Grant M."/>
            <person name="Ganley R.J."/>
            <person name="Williams N.M."/>
        </authorList>
    </citation>
    <scope>NUCLEOTIDE SEQUENCE</scope>
    <source>
        <strain evidence="8">NZFS 2646</strain>
        <strain evidence="7">NZFS 3630</strain>
    </source>
</reference>
<comment type="subcellular location">
    <subcellularLocation>
        <location evidence="1">Cytoplasm</location>
        <location evidence="1">Cytoskeleton</location>
        <location evidence="1">Cilium basal body</location>
    </subcellularLocation>
</comment>
<name>A0A3R7JZ66_9STRA</name>
<evidence type="ECO:0000256" key="6">
    <source>
        <dbReference type="ARBA" id="ARBA00023273"/>
    </source>
</evidence>
<dbReference type="GO" id="GO:0060271">
    <property type="term" value="P:cilium assembly"/>
    <property type="evidence" value="ECO:0007669"/>
    <property type="project" value="TreeGrafter"/>
</dbReference>
<gene>
    <name evidence="9" type="ORF">BBI17_007629</name>
    <name evidence="10" type="ORF">BBO99_00007683</name>
    <name evidence="8" type="ORF">JM16_002292</name>
    <name evidence="7" type="ORF">JM18_007264</name>
</gene>
<reference evidence="7" key="3">
    <citation type="submission" date="2020-06" db="EMBL/GenBank/DDBJ databases">
        <authorList>
            <person name="Studholme D.J."/>
        </authorList>
    </citation>
    <scope>NUCLEOTIDE SEQUENCE</scope>
    <source>
        <strain evidence="8">NZFS 2646</strain>
        <strain evidence="7">NZFS 3630</strain>
    </source>
</reference>
<evidence type="ECO:0008006" key="13">
    <source>
        <dbReference type="Google" id="ProtNLM"/>
    </source>
</evidence>
<dbReference type="EMBL" id="JPWU03000306">
    <property type="protein sequence ID" value="KAG2520116.1"/>
    <property type="molecule type" value="Genomic_DNA"/>
</dbReference>
<evidence type="ECO:0000313" key="9">
    <source>
        <dbReference type="EMBL" id="RLN37422.1"/>
    </source>
</evidence>
<evidence type="ECO:0000313" key="10">
    <source>
        <dbReference type="EMBL" id="RLN76281.1"/>
    </source>
</evidence>
<keyword evidence="11" id="KW-1185">Reference proteome</keyword>
<organism evidence="9 12">
    <name type="scientific">Phytophthora kernoviae</name>
    <dbReference type="NCBI Taxonomy" id="325452"/>
    <lineage>
        <taxon>Eukaryota</taxon>
        <taxon>Sar</taxon>
        <taxon>Stramenopiles</taxon>
        <taxon>Oomycota</taxon>
        <taxon>Peronosporomycetes</taxon>
        <taxon>Peronosporales</taxon>
        <taxon>Peronosporaceae</taxon>
        <taxon>Phytophthora</taxon>
    </lineage>
</organism>
<reference evidence="11 12" key="2">
    <citation type="submission" date="2018-07" db="EMBL/GenBank/DDBJ databases">
        <title>Genome sequencing of oomycete isolates from Chile give support for New Zealand origin for Phytophthora kernoviae and make available the first Nothophytophthora sp. genome.</title>
        <authorList>
            <person name="Studholme D.J."/>
            <person name="Sanfuentes E."/>
            <person name="Panda P."/>
            <person name="Hill R."/>
            <person name="Sambles C."/>
            <person name="Grant M."/>
            <person name="Williams N.M."/>
            <person name="Mcdougal R.L."/>
        </authorList>
    </citation>
    <scope>NUCLEOTIDE SEQUENCE [LARGE SCALE GENOMIC DNA]</scope>
    <source>
        <strain evidence="9">Chile2</strain>
        <strain evidence="10">Chile4</strain>
    </source>
</reference>
<evidence type="ECO:0000256" key="5">
    <source>
        <dbReference type="ARBA" id="ARBA00023212"/>
    </source>
</evidence>
<dbReference type="InterPro" id="IPR022088">
    <property type="entry name" value="Intraflagellar_transp_cmplxB"/>
</dbReference>
<evidence type="ECO:0000256" key="4">
    <source>
        <dbReference type="ARBA" id="ARBA00023069"/>
    </source>
</evidence>
<evidence type="ECO:0000256" key="1">
    <source>
        <dbReference type="ARBA" id="ARBA00004120"/>
    </source>
</evidence>
<dbReference type="EMBL" id="MAYM02000582">
    <property type="protein sequence ID" value="RLN37422.1"/>
    <property type="molecule type" value="Genomic_DNA"/>
</dbReference>
<dbReference type="Proteomes" id="UP000285883">
    <property type="component" value="Unassembled WGS sequence"/>
</dbReference>
<dbReference type="Pfam" id="PF12317">
    <property type="entry name" value="IFT46_B_C"/>
    <property type="match status" value="1"/>
</dbReference>
<dbReference type="PANTHER" id="PTHR13376">
    <property type="entry name" value="INTRAFLAGELLAR TRANSPORT PROTEIN 46 HOMOLOG"/>
    <property type="match status" value="1"/>
</dbReference>
<keyword evidence="4" id="KW-0969">Cilium</keyword>
<dbReference type="Proteomes" id="UP000792063">
    <property type="component" value="Unassembled WGS sequence"/>
</dbReference>
<evidence type="ECO:0000256" key="3">
    <source>
        <dbReference type="ARBA" id="ARBA00022490"/>
    </source>
</evidence>
<dbReference type="GO" id="GO:0030992">
    <property type="term" value="C:intraciliary transport particle B"/>
    <property type="evidence" value="ECO:0007669"/>
    <property type="project" value="TreeGrafter"/>
</dbReference>
<dbReference type="GO" id="GO:0005815">
    <property type="term" value="C:microtubule organizing center"/>
    <property type="evidence" value="ECO:0007669"/>
    <property type="project" value="TreeGrafter"/>
</dbReference>
<protein>
    <recommendedName>
        <fullName evidence="13">Intraflagellar transport protein 46 homolog</fullName>
    </recommendedName>
</protein>
<dbReference type="PANTHER" id="PTHR13376:SF0">
    <property type="entry name" value="INTRAFLAGELLAR TRANSPORT PROTEIN 46 HOMOLOG"/>
    <property type="match status" value="1"/>
</dbReference>
<evidence type="ECO:0000313" key="12">
    <source>
        <dbReference type="Proteomes" id="UP000285883"/>
    </source>
</evidence>
<keyword evidence="6" id="KW-0966">Cell projection</keyword>
<dbReference type="GO" id="GO:0031514">
    <property type="term" value="C:motile cilium"/>
    <property type="evidence" value="ECO:0007669"/>
    <property type="project" value="TreeGrafter"/>
</dbReference>
<evidence type="ECO:0000313" key="7">
    <source>
        <dbReference type="EMBL" id="KAG2520116.1"/>
    </source>
</evidence>
<dbReference type="GO" id="GO:0042073">
    <property type="term" value="P:intraciliary transport"/>
    <property type="evidence" value="ECO:0007669"/>
    <property type="project" value="InterPro"/>
</dbReference>
<dbReference type="Proteomes" id="UP000285624">
    <property type="component" value="Unassembled WGS sequence"/>
</dbReference>